<evidence type="ECO:0008006" key="3">
    <source>
        <dbReference type="Google" id="ProtNLM"/>
    </source>
</evidence>
<proteinExistence type="predicted"/>
<dbReference type="RefSeq" id="WP_090655416.1">
    <property type="nucleotide sequence ID" value="NZ_FOXQ01000002.1"/>
</dbReference>
<accession>A0A1I5TBN5</accession>
<dbReference type="Proteomes" id="UP000199031">
    <property type="component" value="Unassembled WGS sequence"/>
</dbReference>
<dbReference type="STRING" id="1465490.SAMN05444277_10237"/>
<dbReference type="OrthoDB" id="1218410at2"/>
<name>A0A1I5TBN5_9BACT</name>
<gene>
    <name evidence="1" type="ORF">SAMN05444277_10237</name>
</gene>
<organism evidence="1 2">
    <name type="scientific">Parafilimonas terrae</name>
    <dbReference type="NCBI Taxonomy" id="1465490"/>
    <lineage>
        <taxon>Bacteria</taxon>
        <taxon>Pseudomonadati</taxon>
        <taxon>Bacteroidota</taxon>
        <taxon>Chitinophagia</taxon>
        <taxon>Chitinophagales</taxon>
        <taxon>Chitinophagaceae</taxon>
        <taxon>Parafilimonas</taxon>
    </lineage>
</organism>
<dbReference type="EMBL" id="FOXQ01000002">
    <property type="protein sequence ID" value="SFP80455.1"/>
    <property type="molecule type" value="Genomic_DNA"/>
</dbReference>
<protein>
    <recommendedName>
        <fullName evidence="3">Restriction endonuclease</fullName>
    </recommendedName>
</protein>
<dbReference type="AlphaFoldDB" id="A0A1I5TBN5"/>
<evidence type="ECO:0000313" key="2">
    <source>
        <dbReference type="Proteomes" id="UP000199031"/>
    </source>
</evidence>
<sequence length="482" mass="57349">MVDFDLIKGRIQKHRLSSIIHNTLELLNAVQRHDNKSYPVWNLLTLIKWAYIHTTDSILRTPIKEHEYQQLLELIRTFEGKYAGISFESKSKVRQSFKIIANQQFPLQDKFHNSILSRQIVLYMQLQSSTTFNLNDEFKRLAGINLKSFLEYSYFTFFFFNFENVRPDMRYEGDLFESYFTLFRSKWEDEELHKYLDLLTLKERDDFKNLQKLNNEVLQLYETNFFTLKPFILFRNQYRIPHKRIFIQTIKHFIYNYLKENSTFFPEEFGKRLEKYVELGLVENKIPFQNETILKTKYQLRKVSDFLVEPDVLIEVKAIELHPRSGVLRTKDILVNDLGNTIIKAYTQLLETACKINPNNEFYGIIITYKEMYLGFGADAWNEFLKEPIEAFCLLNSIDLSILPPRNLFFINIEDWDYMMQSIKDGNATLKSILMKAQELNALDNPVENVMLMEQVITKHFLPSQITLAYLKDKHLQLNVLT</sequence>
<evidence type="ECO:0000313" key="1">
    <source>
        <dbReference type="EMBL" id="SFP80455.1"/>
    </source>
</evidence>
<keyword evidence="2" id="KW-1185">Reference proteome</keyword>
<reference evidence="1 2" key="1">
    <citation type="submission" date="2016-10" db="EMBL/GenBank/DDBJ databases">
        <authorList>
            <person name="de Groot N.N."/>
        </authorList>
    </citation>
    <scope>NUCLEOTIDE SEQUENCE [LARGE SCALE GENOMIC DNA]</scope>
    <source>
        <strain evidence="1 2">DSM 28286</strain>
    </source>
</reference>